<dbReference type="RefSeq" id="WP_386729844.1">
    <property type="nucleotide sequence ID" value="NZ_JBHSTP010000002.1"/>
</dbReference>
<evidence type="ECO:0000259" key="2">
    <source>
        <dbReference type="Pfam" id="PF01551"/>
    </source>
</evidence>
<dbReference type="PANTHER" id="PTHR21666:SF289">
    <property type="entry name" value="L-ALA--D-GLU ENDOPEPTIDASE"/>
    <property type="match status" value="1"/>
</dbReference>
<accession>A0ABW1VEW6</accession>
<protein>
    <submittedName>
        <fullName evidence="3">M23 family metallopeptidase</fullName>
        <ecNumber evidence="3">3.4.24.-</ecNumber>
    </submittedName>
</protein>
<evidence type="ECO:0000256" key="1">
    <source>
        <dbReference type="ARBA" id="ARBA00022729"/>
    </source>
</evidence>
<dbReference type="InterPro" id="IPR011055">
    <property type="entry name" value="Dup_hybrid_motif"/>
</dbReference>
<dbReference type="EC" id="3.4.24.-" evidence="3"/>
<gene>
    <name evidence="3" type="ORF">ACFQB0_07840</name>
</gene>
<dbReference type="PANTHER" id="PTHR21666">
    <property type="entry name" value="PEPTIDASE-RELATED"/>
    <property type="match status" value="1"/>
</dbReference>
<dbReference type="SUPFAM" id="SSF51261">
    <property type="entry name" value="Duplicated hybrid motif"/>
    <property type="match status" value="1"/>
</dbReference>
<comment type="caution">
    <text evidence="3">The sequence shown here is derived from an EMBL/GenBank/DDBJ whole genome shotgun (WGS) entry which is preliminary data.</text>
</comment>
<dbReference type="EMBL" id="JBHSTP010000002">
    <property type="protein sequence ID" value="MFC6356015.1"/>
    <property type="molecule type" value="Genomic_DNA"/>
</dbReference>
<dbReference type="Proteomes" id="UP001596306">
    <property type="component" value="Unassembled WGS sequence"/>
</dbReference>
<organism evidence="3 4">
    <name type="scientific">Luethyella okanaganae</name>
    <dbReference type="NCBI Taxonomy" id="69372"/>
    <lineage>
        <taxon>Bacteria</taxon>
        <taxon>Bacillati</taxon>
        <taxon>Actinomycetota</taxon>
        <taxon>Actinomycetes</taxon>
        <taxon>Micrococcales</taxon>
        <taxon>Microbacteriaceae</taxon>
        <taxon>Luethyella</taxon>
    </lineage>
</organism>
<keyword evidence="4" id="KW-1185">Reference proteome</keyword>
<dbReference type="CDD" id="cd12797">
    <property type="entry name" value="M23_peptidase"/>
    <property type="match status" value="1"/>
</dbReference>
<keyword evidence="3" id="KW-0378">Hydrolase</keyword>
<keyword evidence="1" id="KW-0732">Signal</keyword>
<dbReference type="InterPro" id="IPR050570">
    <property type="entry name" value="Cell_wall_metabolism_enzyme"/>
</dbReference>
<sequence length="314" mass="31740">MTLANARSAYGLAKQAYDSAKSEYDATAATAARLDALALEAKTVADGSTRLLLRSLRPGGGTPGSLDVLFGGNSDGRLLDQLGAADRLAEVSGDLEGLARRANRDSERATTLRAQADAAHAATADIPLDERRSAMDAAKAAVDTATAELSALQPSVVAAIEVRPLPVVPSDTGQLSDQNWALPTAGAVTDGFGPRPARPAGAGPFHYGADISSGCNAWIRAASSGTVVEAGPNGGLGNWVLIDHGAGVKTGYAHIVDGGIVVSVGDTVTAGAPIALTGSTGTSTGCHLHFEVRINGARVDPEPFMLARGIVLGG</sequence>
<feature type="domain" description="M23ase beta-sheet core" evidence="2">
    <location>
        <begin position="205"/>
        <end position="301"/>
    </location>
</feature>
<evidence type="ECO:0000313" key="3">
    <source>
        <dbReference type="EMBL" id="MFC6356015.1"/>
    </source>
</evidence>
<dbReference type="Pfam" id="PF01551">
    <property type="entry name" value="Peptidase_M23"/>
    <property type="match status" value="1"/>
</dbReference>
<dbReference type="Gene3D" id="2.70.70.10">
    <property type="entry name" value="Glucose Permease (Domain IIA)"/>
    <property type="match status" value="1"/>
</dbReference>
<dbReference type="GO" id="GO:0016787">
    <property type="term" value="F:hydrolase activity"/>
    <property type="evidence" value="ECO:0007669"/>
    <property type="project" value="UniProtKB-KW"/>
</dbReference>
<evidence type="ECO:0000313" key="4">
    <source>
        <dbReference type="Proteomes" id="UP001596306"/>
    </source>
</evidence>
<dbReference type="InterPro" id="IPR016047">
    <property type="entry name" value="M23ase_b-sheet_dom"/>
</dbReference>
<proteinExistence type="predicted"/>
<name>A0ABW1VEW6_9MICO</name>
<reference evidence="4" key="1">
    <citation type="journal article" date="2019" name="Int. J. Syst. Evol. Microbiol.">
        <title>The Global Catalogue of Microorganisms (GCM) 10K type strain sequencing project: providing services to taxonomists for standard genome sequencing and annotation.</title>
        <authorList>
            <consortium name="The Broad Institute Genomics Platform"/>
            <consortium name="The Broad Institute Genome Sequencing Center for Infectious Disease"/>
            <person name="Wu L."/>
            <person name="Ma J."/>
        </authorList>
    </citation>
    <scope>NUCLEOTIDE SEQUENCE [LARGE SCALE GENOMIC DNA]</scope>
    <source>
        <strain evidence="4">CCUG 43304</strain>
    </source>
</reference>